<evidence type="ECO:0000256" key="1">
    <source>
        <dbReference type="SAM" id="MobiDB-lite"/>
    </source>
</evidence>
<feature type="compositionally biased region" description="Polar residues" evidence="1">
    <location>
        <begin position="106"/>
        <end position="117"/>
    </location>
</feature>
<dbReference type="Proteomes" id="UP000250235">
    <property type="component" value="Unassembled WGS sequence"/>
</dbReference>
<organism evidence="2 3">
    <name type="scientific">Dorcoceras hygrometricum</name>
    <dbReference type="NCBI Taxonomy" id="472368"/>
    <lineage>
        <taxon>Eukaryota</taxon>
        <taxon>Viridiplantae</taxon>
        <taxon>Streptophyta</taxon>
        <taxon>Embryophyta</taxon>
        <taxon>Tracheophyta</taxon>
        <taxon>Spermatophyta</taxon>
        <taxon>Magnoliopsida</taxon>
        <taxon>eudicotyledons</taxon>
        <taxon>Gunneridae</taxon>
        <taxon>Pentapetalae</taxon>
        <taxon>asterids</taxon>
        <taxon>lamiids</taxon>
        <taxon>Lamiales</taxon>
        <taxon>Gesneriaceae</taxon>
        <taxon>Didymocarpoideae</taxon>
        <taxon>Trichosporeae</taxon>
        <taxon>Loxocarpinae</taxon>
        <taxon>Dorcoceras</taxon>
    </lineage>
</organism>
<reference evidence="2 3" key="1">
    <citation type="journal article" date="2015" name="Proc. Natl. Acad. Sci. U.S.A.">
        <title>The resurrection genome of Boea hygrometrica: A blueprint for survival of dehydration.</title>
        <authorList>
            <person name="Xiao L."/>
            <person name="Yang G."/>
            <person name="Zhang L."/>
            <person name="Yang X."/>
            <person name="Zhao S."/>
            <person name="Ji Z."/>
            <person name="Zhou Q."/>
            <person name="Hu M."/>
            <person name="Wang Y."/>
            <person name="Chen M."/>
            <person name="Xu Y."/>
            <person name="Jin H."/>
            <person name="Xiao X."/>
            <person name="Hu G."/>
            <person name="Bao F."/>
            <person name="Hu Y."/>
            <person name="Wan P."/>
            <person name="Li L."/>
            <person name="Deng X."/>
            <person name="Kuang T."/>
            <person name="Xiang C."/>
            <person name="Zhu J.K."/>
            <person name="Oliver M.J."/>
            <person name="He Y."/>
        </authorList>
    </citation>
    <scope>NUCLEOTIDE SEQUENCE [LARGE SCALE GENOMIC DNA]</scope>
    <source>
        <strain evidence="3">cv. XS01</strain>
    </source>
</reference>
<evidence type="ECO:0000313" key="2">
    <source>
        <dbReference type="EMBL" id="KZV57821.1"/>
    </source>
</evidence>
<name>A0A2Z7DIM6_9LAMI</name>
<dbReference type="AlphaFoldDB" id="A0A2Z7DIM6"/>
<accession>A0A2Z7DIM6</accession>
<keyword evidence="3" id="KW-1185">Reference proteome</keyword>
<protein>
    <submittedName>
        <fullName evidence="2">Myb119</fullName>
    </submittedName>
</protein>
<feature type="compositionally biased region" description="Basic and acidic residues" evidence="1">
    <location>
        <begin position="65"/>
        <end position="105"/>
    </location>
</feature>
<dbReference type="EMBL" id="KQ987248">
    <property type="protein sequence ID" value="KZV57821.1"/>
    <property type="molecule type" value="Genomic_DNA"/>
</dbReference>
<gene>
    <name evidence="2" type="ORF">F511_24960</name>
</gene>
<proteinExistence type="predicted"/>
<sequence length="211" mass="23711">MPGCWFLRCGDVGELGDDGAISVGLKVNWGHILFQTLVAMEQIEGISRIVQNLEETETVNSQEHQAQEEEHHAQKDEHHAQEEERPAQADEQHAEEEPAQDKEQSIEQQAQAGSPRQVQMVRYTADTNNNSEEDEDDSAQAGPKPISFLAPDNFDAVAELKRAFYKKMNKVVTNVNTSQTALETILVLQFREHQQQIASDLDFVKMQLADG</sequence>
<evidence type="ECO:0000313" key="3">
    <source>
        <dbReference type="Proteomes" id="UP000250235"/>
    </source>
</evidence>
<feature type="region of interest" description="Disordered" evidence="1">
    <location>
        <begin position="57"/>
        <end position="119"/>
    </location>
</feature>